<sequence length="307" mass="35058">MEAKDKRPSKAKLKATAAARNAVFDTAELLENIFLLLPPWQVLVAKSACRQFRTIVATSPALQEVLFLKASNKNMAAERWAIVRKDWQDHDGHSFDFAISPLPRPGVKILVKGLNVVTPNPMITVYPHHDPWSAYRQHACRIYTRPNDSDVLYVQSKIQDRILQPAPAGTESWQHMNITDPPCTSATLEIQFRFENRPYAKSIEVTAFDRSGITMNKLLHSATMDEPKSKHYEVKIFETLTGYRRPAGKSVRQILDDMMKSRSHQNLKNHLKHMLFWIPRSVAATEEEREEVQKEFAGRKDDGIEAA</sequence>
<dbReference type="SUPFAM" id="SSF81383">
    <property type="entry name" value="F-box domain"/>
    <property type="match status" value="1"/>
</dbReference>
<accession>A0A8H6REZ2</accession>
<evidence type="ECO:0000256" key="1">
    <source>
        <dbReference type="SAM" id="MobiDB-lite"/>
    </source>
</evidence>
<gene>
    <name evidence="2" type="ORF">HII31_08835</name>
</gene>
<dbReference type="Proteomes" id="UP000660729">
    <property type="component" value="Unassembled WGS sequence"/>
</dbReference>
<dbReference type="InterPro" id="IPR036047">
    <property type="entry name" value="F-box-like_dom_sf"/>
</dbReference>
<protein>
    <recommendedName>
        <fullName evidence="4">F-box domain-containing protein</fullName>
    </recommendedName>
</protein>
<evidence type="ECO:0000313" key="3">
    <source>
        <dbReference type="Proteomes" id="UP000660729"/>
    </source>
</evidence>
<proteinExistence type="predicted"/>
<evidence type="ECO:0000313" key="2">
    <source>
        <dbReference type="EMBL" id="KAF7189728.1"/>
    </source>
</evidence>
<feature type="compositionally biased region" description="Basic and acidic residues" evidence="1">
    <location>
        <begin position="291"/>
        <end position="307"/>
    </location>
</feature>
<organism evidence="2 3">
    <name type="scientific">Pseudocercospora fuligena</name>
    <dbReference type="NCBI Taxonomy" id="685502"/>
    <lineage>
        <taxon>Eukaryota</taxon>
        <taxon>Fungi</taxon>
        <taxon>Dikarya</taxon>
        <taxon>Ascomycota</taxon>
        <taxon>Pezizomycotina</taxon>
        <taxon>Dothideomycetes</taxon>
        <taxon>Dothideomycetidae</taxon>
        <taxon>Mycosphaerellales</taxon>
        <taxon>Mycosphaerellaceae</taxon>
        <taxon>Pseudocercospora</taxon>
    </lineage>
</organism>
<dbReference type="AlphaFoldDB" id="A0A8H6REZ2"/>
<dbReference type="OrthoDB" id="3646034at2759"/>
<keyword evidence="3" id="KW-1185">Reference proteome</keyword>
<dbReference type="EMBL" id="JABCIY010000178">
    <property type="protein sequence ID" value="KAF7189728.1"/>
    <property type="molecule type" value="Genomic_DNA"/>
</dbReference>
<reference evidence="2" key="1">
    <citation type="submission" date="2020-04" db="EMBL/GenBank/DDBJ databases">
        <title>Draft genome resource of the tomato pathogen Pseudocercospora fuligena.</title>
        <authorList>
            <person name="Zaccaron A."/>
        </authorList>
    </citation>
    <scope>NUCLEOTIDE SEQUENCE</scope>
    <source>
        <strain evidence="2">PF001</strain>
    </source>
</reference>
<comment type="caution">
    <text evidence="2">The sequence shown here is derived from an EMBL/GenBank/DDBJ whole genome shotgun (WGS) entry which is preliminary data.</text>
</comment>
<feature type="region of interest" description="Disordered" evidence="1">
    <location>
        <begin position="288"/>
        <end position="307"/>
    </location>
</feature>
<name>A0A8H6REZ2_9PEZI</name>
<evidence type="ECO:0008006" key="4">
    <source>
        <dbReference type="Google" id="ProtNLM"/>
    </source>
</evidence>